<dbReference type="Gene3D" id="3.30.1330.10">
    <property type="entry name" value="PurM-like, N-terminal domain"/>
    <property type="match status" value="1"/>
</dbReference>
<dbReference type="PANTHER" id="PTHR30303">
    <property type="entry name" value="HYDROGENASE ISOENZYMES FORMATION PROTEIN HYPE"/>
    <property type="match status" value="1"/>
</dbReference>
<dbReference type="InterPro" id="IPR010918">
    <property type="entry name" value="PurM-like_C_dom"/>
</dbReference>
<dbReference type="PIRSF" id="PIRSF005644">
    <property type="entry name" value="Hdrgns_mtr_HypE"/>
    <property type="match status" value="1"/>
</dbReference>
<dbReference type="Proteomes" id="UP001157046">
    <property type="component" value="Unassembled WGS sequence"/>
</dbReference>
<sequence>MADTPKDKSIQLSHGGGGKEMNTLIRDLFFAEFDNPILRSEEDAAKLDLHGANAFTTDSFTVSPLFFAGGDIGKLAIAGTVNDLAMMGAEPQYLSCSVIIEEGFSINELTTIVRSMAKELKQSGARIVCGDTKVVPKGCADGLFINTSGIGRILRPNISAANLTAGDAIIVSRDIGCHGAAILMAREGLTLESALQSDCATLWPVVEQLIAANIQIHAMRDATRGGLSAVLNEWAVASNVGITVDEACVPVSDEVKGLCELYGFEAMDLANEGTFILAVPNHIALGALEIMQRFGHCEHAAIIGTVSDDSAGKVILKTPWNTKRYLDLPKGNCYQGFADARIFDCECAD</sequence>
<evidence type="ECO:0000313" key="4">
    <source>
        <dbReference type="EMBL" id="GMA81817.1"/>
    </source>
</evidence>
<dbReference type="NCBIfam" id="TIGR02124">
    <property type="entry name" value="hypE"/>
    <property type="match status" value="1"/>
</dbReference>
<dbReference type="PANTHER" id="PTHR30303:SF0">
    <property type="entry name" value="CARBAMOYL DEHYDRATASE HYPE"/>
    <property type="match status" value="1"/>
</dbReference>
<dbReference type="InterPro" id="IPR036921">
    <property type="entry name" value="PurM-like_N_sf"/>
</dbReference>
<comment type="similarity">
    <text evidence="1">Belongs to the HypE family.</text>
</comment>
<dbReference type="CDD" id="cd02197">
    <property type="entry name" value="HypE"/>
    <property type="match status" value="1"/>
</dbReference>
<comment type="caution">
    <text evidence="4">The sequence shown here is derived from an EMBL/GenBank/DDBJ whole genome shotgun (WGS) entry which is preliminary data.</text>
</comment>
<evidence type="ECO:0000259" key="2">
    <source>
        <dbReference type="Pfam" id="PF00586"/>
    </source>
</evidence>
<dbReference type="SUPFAM" id="SSF55326">
    <property type="entry name" value="PurM N-terminal domain-like"/>
    <property type="match status" value="1"/>
</dbReference>
<reference evidence="5" key="1">
    <citation type="journal article" date="2019" name="Int. J. Syst. Evol. Microbiol.">
        <title>The Global Catalogue of Microorganisms (GCM) 10K type strain sequencing project: providing services to taxonomists for standard genome sequencing and annotation.</title>
        <authorList>
            <consortium name="The Broad Institute Genomics Platform"/>
            <consortium name="The Broad Institute Genome Sequencing Center for Infectious Disease"/>
            <person name="Wu L."/>
            <person name="Ma J."/>
        </authorList>
    </citation>
    <scope>NUCLEOTIDE SEQUENCE [LARGE SCALE GENOMIC DNA]</scope>
    <source>
        <strain evidence="5">NBRC 102030</strain>
    </source>
</reference>
<dbReference type="Pfam" id="PF00586">
    <property type="entry name" value="AIRS"/>
    <property type="match status" value="1"/>
</dbReference>
<dbReference type="EMBL" id="BSUY01000001">
    <property type="protein sequence ID" value="GMA81817.1"/>
    <property type="molecule type" value="Genomic_DNA"/>
</dbReference>
<protein>
    <submittedName>
        <fullName evidence="4">Hydrogenase expression/formation protein HypE</fullName>
    </submittedName>
</protein>
<proteinExistence type="inferred from homology"/>
<dbReference type="InterPro" id="IPR011854">
    <property type="entry name" value="HypE"/>
</dbReference>
<dbReference type="Gene3D" id="3.90.650.10">
    <property type="entry name" value="PurM-like C-terminal domain"/>
    <property type="match status" value="1"/>
</dbReference>
<dbReference type="SUPFAM" id="SSF56042">
    <property type="entry name" value="PurM C-terminal domain-like"/>
    <property type="match status" value="1"/>
</dbReference>
<feature type="domain" description="PurM-like N-terminal" evidence="2">
    <location>
        <begin position="42"/>
        <end position="153"/>
    </location>
</feature>
<organism evidence="4 5">
    <name type="scientific">Shewanella glacialipiscicola</name>
    <dbReference type="NCBI Taxonomy" id="614069"/>
    <lineage>
        <taxon>Bacteria</taxon>
        <taxon>Pseudomonadati</taxon>
        <taxon>Pseudomonadota</taxon>
        <taxon>Gammaproteobacteria</taxon>
        <taxon>Alteromonadales</taxon>
        <taxon>Shewanellaceae</taxon>
        <taxon>Shewanella</taxon>
    </lineage>
</organism>
<evidence type="ECO:0000313" key="5">
    <source>
        <dbReference type="Proteomes" id="UP001157046"/>
    </source>
</evidence>
<gene>
    <name evidence="4" type="primary">hypE</name>
    <name evidence="4" type="ORF">GCM10025855_13500</name>
</gene>
<evidence type="ECO:0000259" key="3">
    <source>
        <dbReference type="Pfam" id="PF02769"/>
    </source>
</evidence>
<keyword evidence="5" id="KW-1185">Reference proteome</keyword>
<feature type="domain" description="PurM-like C-terminal" evidence="3">
    <location>
        <begin position="165"/>
        <end position="316"/>
    </location>
</feature>
<evidence type="ECO:0000256" key="1">
    <source>
        <dbReference type="ARBA" id="ARBA00006243"/>
    </source>
</evidence>
<dbReference type="InterPro" id="IPR016188">
    <property type="entry name" value="PurM-like_N"/>
</dbReference>
<dbReference type="Pfam" id="PF02769">
    <property type="entry name" value="AIRS_C"/>
    <property type="match status" value="1"/>
</dbReference>
<dbReference type="InterPro" id="IPR036676">
    <property type="entry name" value="PurM-like_C_sf"/>
</dbReference>
<accession>A0ABQ6J259</accession>
<name>A0ABQ6J259_9GAMM</name>